<gene>
    <name evidence="1" type="ORF">FHU37_001059</name>
</gene>
<proteinExistence type="predicted"/>
<dbReference type="EMBL" id="JACBZD010000001">
    <property type="protein sequence ID" value="NYI04116.1"/>
    <property type="molecule type" value="Genomic_DNA"/>
</dbReference>
<keyword evidence="2" id="KW-1185">Reference proteome</keyword>
<dbReference type="Pfam" id="PF08843">
    <property type="entry name" value="AbiEii"/>
    <property type="match status" value="1"/>
</dbReference>
<evidence type="ECO:0000313" key="1">
    <source>
        <dbReference type="EMBL" id="NYI04116.1"/>
    </source>
</evidence>
<dbReference type="Proteomes" id="UP000567795">
    <property type="component" value="Unassembled WGS sequence"/>
</dbReference>
<evidence type="ECO:0008006" key="3">
    <source>
        <dbReference type="Google" id="ProtNLM"/>
    </source>
</evidence>
<evidence type="ECO:0000313" key="2">
    <source>
        <dbReference type="Proteomes" id="UP000567795"/>
    </source>
</evidence>
<dbReference type="InterPro" id="IPR014942">
    <property type="entry name" value="AbiEii"/>
</dbReference>
<name>A0A852ZNT6_9ACTN</name>
<protein>
    <recommendedName>
        <fullName evidence="3">Nucleotidyl transferase AbiEii/AbiGii toxin family protein</fullName>
    </recommendedName>
</protein>
<reference evidence="1 2" key="1">
    <citation type="submission" date="2020-07" db="EMBL/GenBank/DDBJ databases">
        <title>Sequencing the genomes of 1000 actinobacteria strains.</title>
        <authorList>
            <person name="Klenk H.-P."/>
        </authorList>
    </citation>
    <scope>NUCLEOTIDE SEQUENCE [LARGE SCALE GENOMIC DNA]</scope>
    <source>
        <strain evidence="1 2">DSM 42178</strain>
    </source>
</reference>
<comment type="caution">
    <text evidence="1">The sequence shown here is derived from an EMBL/GenBank/DDBJ whole genome shotgun (WGS) entry which is preliminary data.</text>
</comment>
<dbReference type="RefSeq" id="WP_312892435.1">
    <property type="nucleotide sequence ID" value="NZ_JACBZD010000001.1"/>
</dbReference>
<organism evidence="1 2">
    <name type="scientific">Allostreptomyces psammosilenae</name>
    <dbReference type="NCBI Taxonomy" id="1892865"/>
    <lineage>
        <taxon>Bacteria</taxon>
        <taxon>Bacillati</taxon>
        <taxon>Actinomycetota</taxon>
        <taxon>Actinomycetes</taxon>
        <taxon>Kitasatosporales</taxon>
        <taxon>Streptomycetaceae</taxon>
        <taxon>Allostreptomyces</taxon>
    </lineage>
</organism>
<sequence>MNTSWARWPAIGGGPYRPGLPPPAPPAGAGDFPRTYQPVAVSAGVRQEPIFDPALKHYFRAFRAGEPLFDDEPTALRWRAARRAVMDHLLARLADSPWQENLVLRGSVLLRAWFGDRAREPGDLDWVVLPHTAAPDGPLAAELFAGVREAVRAHPRVTSSAPGTPAEVLLLPDRVTTDEIWTYERAEGRRLVLPWRAEGLPPGTVQMDFVFGERLPEPPEVCLVPAADPEREPALVLGAGRGLSLAWKLLWLVGDSYPQGKDLYDAVLLAEHTTLEPELLRRVLEPAYPDVPREVGPETVVALTGVEWAEFQAEYPDVPGTARDWQHRLADALRSALDRAGS</sequence>
<dbReference type="AlphaFoldDB" id="A0A852ZNT6"/>
<accession>A0A852ZNT6</accession>